<dbReference type="EMBL" id="JRQD01000001">
    <property type="protein sequence ID" value="KGM08025.1"/>
    <property type="molecule type" value="Genomic_DNA"/>
</dbReference>
<evidence type="ECO:0000313" key="3">
    <source>
        <dbReference type="Proteomes" id="UP000029999"/>
    </source>
</evidence>
<sequence>MRALGAHVAWFLLWGRVMTDNKPLQINDWWQSPLGELVLALEQEKIAGLTSPILGSFTIQIGGGARLKPLSNRIENQSWLGAEGDITALPEALPFRSHSIDNLLLLHVLEYADDPHQVLRETERVLAADGKVILCCFNPISLWGLRRLFSWQDAAPWHGYFFTKTRLKDWLALLNFEVTEQHKILFRPPFKHPRWLEGSHFLERWGKRLWPWFGAVSVMVATKRTIPLTPLRENKRQHRLFPSPGLVNKPITRDNKHGSC</sequence>
<evidence type="ECO:0000259" key="1">
    <source>
        <dbReference type="Pfam" id="PF08241"/>
    </source>
</evidence>
<protein>
    <submittedName>
        <fullName evidence="2">SAM-dependent methyltransferase</fullName>
        <ecNumber evidence="2">2.1.1.-</ecNumber>
    </submittedName>
</protein>
<dbReference type="EC" id="2.1.1.-" evidence="2"/>
<gene>
    <name evidence="2" type="ORF">LP43_0448</name>
</gene>
<keyword evidence="2" id="KW-0489">Methyltransferase</keyword>
<name>A0A0A0BJG1_9GAMM</name>
<proteinExistence type="predicted"/>
<dbReference type="InterPro" id="IPR013216">
    <property type="entry name" value="Methyltransf_11"/>
</dbReference>
<dbReference type="Pfam" id="PF08241">
    <property type="entry name" value="Methyltransf_11"/>
    <property type="match status" value="1"/>
</dbReference>
<dbReference type="Gene3D" id="3.40.50.150">
    <property type="entry name" value="Vaccinia Virus protein VP39"/>
    <property type="match status" value="1"/>
</dbReference>
<dbReference type="STRING" id="392484.LP43_0448"/>
<keyword evidence="2" id="KW-0808">Transferase</keyword>
<dbReference type="GO" id="GO:0032259">
    <property type="term" value="P:methylation"/>
    <property type="evidence" value="ECO:0007669"/>
    <property type="project" value="UniProtKB-KW"/>
</dbReference>
<dbReference type="InterPro" id="IPR029063">
    <property type="entry name" value="SAM-dependent_MTases_sf"/>
</dbReference>
<evidence type="ECO:0000313" key="2">
    <source>
        <dbReference type="EMBL" id="KGM08025.1"/>
    </source>
</evidence>
<organism evidence="2 3">
    <name type="scientific">Methylophaga thiooxydans</name>
    <dbReference type="NCBI Taxonomy" id="392484"/>
    <lineage>
        <taxon>Bacteria</taxon>
        <taxon>Pseudomonadati</taxon>
        <taxon>Pseudomonadota</taxon>
        <taxon>Gammaproteobacteria</taxon>
        <taxon>Thiotrichales</taxon>
        <taxon>Piscirickettsiaceae</taxon>
        <taxon>Methylophaga</taxon>
    </lineage>
</organism>
<feature type="domain" description="Methyltransferase type 11" evidence="1">
    <location>
        <begin position="89"/>
        <end position="134"/>
    </location>
</feature>
<accession>A0A0A0BJG1</accession>
<dbReference type="AlphaFoldDB" id="A0A0A0BJG1"/>
<dbReference type="Proteomes" id="UP000029999">
    <property type="component" value="Unassembled WGS sequence"/>
</dbReference>
<dbReference type="GO" id="GO:0008757">
    <property type="term" value="F:S-adenosylmethionine-dependent methyltransferase activity"/>
    <property type="evidence" value="ECO:0007669"/>
    <property type="project" value="InterPro"/>
</dbReference>
<dbReference type="SUPFAM" id="SSF53335">
    <property type="entry name" value="S-adenosyl-L-methionine-dependent methyltransferases"/>
    <property type="match status" value="1"/>
</dbReference>
<reference evidence="2 3" key="1">
    <citation type="submission" date="2014-09" db="EMBL/GenBank/DDBJ databases">
        <authorList>
            <person name="Grob C."/>
            <person name="Taubert M."/>
            <person name="Howat A.M."/>
            <person name="Burns O.J."/>
            <person name="Dixon J.L."/>
            <person name="Chen Y."/>
            <person name="Murrell J.C."/>
        </authorList>
    </citation>
    <scope>NUCLEOTIDE SEQUENCE [LARGE SCALE GENOMIC DNA]</scope>
    <source>
        <strain evidence="2">L4</strain>
    </source>
</reference>
<comment type="caution">
    <text evidence="2">The sequence shown here is derived from an EMBL/GenBank/DDBJ whole genome shotgun (WGS) entry which is preliminary data.</text>
</comment>